<dbReference type="Proteomes" id="UP000217289">
    <property type="component" value="Chromosome"/>
</dbReference>
<keyword evidence="3" id="KW-1185">Reference proteome</keyword>
<gene>
    <name evidence="2" type="ORF">MEBOL_006602</name>
</gene>
<dbReference type="InterPro" id="IPR018756">
    <property type="entry name" value="DUF2314"/>
</dbReference>
<evidence type="ECO:0000313" key="2">
    <source>
        <dbReference type="EMBL" id="ATB33113.1"/>
    </source>
</evidence>
<dbReference type="KEGG" id="mbd:MEBOL_006602"/>
<dbReference type="RefSeq" id="WP_095981202.1">
    <property type="nucleotide sequence ID" value="NZ_CP022163.1"/>
</dbReference>
<feature type="domain" description="DUF2314" evidence="1">
    <location>
        <begin position="304"/>
        <end position="365"/>
    </location>
</feature>
<sequence>MKEVYLVALESDAPVPSDALAAAFEIEELAFTPSADGPAFTVEAEDARVEVVFESRPAPQEWTADLFSGSEPALEALGRARSFYRLAFELSPVQPTVPVFAALVCARVLLAHSAGVLVDITSSKVHESDDVAEITELDFDIRDHVNLHAVEVIEGETPLWVHSHGMEKFGARDLEIFHLGEQDLLPAEAFLHELCTDLAFGQGPPLRTQMGTSEGQAFMLVPSEEARNNLLGVPLDAFEGHEGLFLTVVSPQGRHNTAELLRPFRERFVQEPTERTETMHQESQALLPAFKARLLRRGLMEPLTFLVRAPFETHPEGRSMTEQLWLEVLSWDDAVIVGRLVDGAVHTTEWRKGAHVEVPEADVNALALSREGRTLEDEEVRALLVAERPM</sequence>
<protein>
    <recommendedName>
        <fullName evidence="1">DUF2314 domain-containing protein</fullName>
    </recommendedName>
</protein>
<proteinExistence type="predicted"/>
<reference evidence="2 3" key="1">
    <citation type="submission" date="2017-06" db="EMBL/GenBank/DDBJ databases">
        <authorList>
            <person name="Kim H.J."/>
            <person name="Triplett B.A."/>
        </authorList>
    </citation>
    <scope>NUCLEOTIDE SEQUENCE [LARGE SCALE GENOMIC DNA]</scope>
    <source>
        <strain evidence="2 3">DSM 14713</strain>
    </source>
</reference>
<dbReference type="AlphaFoldDB" id="A0A250IPD0"/>
<evidence type="ECO:0000259" key="1">
    <source>
        <dbReference type="Pfam" id="PF10077"/>
    </source>
</evidence>
<accession>A0A250IPD0</accession>
<organism evidence="2 3">
    <name type="scientific">Melittangium boletus DSM 14713</name>
    <dbReference type="NCBI Taxonomy" id="1294270"/>
    <lineage>
        <taxon>Bacteria</taxon>
        <taxon>Pseudomonadati</taxon>
        <taxon>Myxococcota</taxon>
        <taxon>Myxococcia</taxon>
        <taxon>Myxococcales</taxon>
        <taxon>Cystobacterineae</taxon>
        <taxon>Archangiaceae</taxon>
        <taxon>Melittangium</taxon>
    </lineage>
</organism>
<dbReference type="EMBL" id="CP022163">
    <property type="protein sequence ID" value="ATB33113.1"/>
    <property type="molecule type" value="Genomic_DNA"/>
</dbReference>
<name>A0A250IPD0_9BACT</name>
<evidence type="ECO:0000313" key="3">
    <source>
        <dbReference type="Proteomes" id="UP000217289"/>
    </source>
</evidence>
<dbReference type="Pfam" id="PF10077">
    <property type="entry name" value="DUF2314"/>
    <property type="match status" value="1"/>
</dbReference>